<accession>A0A2W4J6E4</accession>
<gene>
    <name evidence="1" type="ORF">DIU77_007645</name>
    <name evidence="2" type="ORF">DIU77_13615</name>
</gene>
<protein>
    <submittedName>
        <fullName evidence="2">Uncharacterized protein</fullName>
    </submittedName>
</protein>
<comment type="caution">
    <text evidence="2">The sequence shown here is derived from an EMBL/GenBank/DDBJ whole genome shotgun (WGS) entry which is preliminary data.</text>
</comment>
<evidence type="ECO:0000313" key="1">
    <source>
        <dbReference type="EMBL" id="MFO7192099.1"/>
    </source>
</evidence>
<organism evidence="2">
    <name type="scientific">Thermocrispum agreste</name>
    <dbReference type="NCBI Taxonomy" id="37925"/>
    <lineage>
        <taxon>Bacteria</taxon>
        <taxon>Bacillati</taxon>
        <taxon>Actinomycetota</taxon>
        <taxon>Actinomycetes</taxon>
        <taxon>Pseudonocardiales</taxon>
        <taxon>Pseudonocardiaceae</taxon>
        <taxon>Thermocrispum</taxon>
    </lineage>
</organism>
<dbReference type="AlphaFoldDB" id="A0A2W4J6E4"/>
<name>A0A2W4J6E4_9PSEU</name>
<proteinExistence type="predicted"/>
<reference evidence="1" key="4">
    <citation type="submission" date="2023-08" db="EMBL/GenBank/DDBJ databases">
        <authorList>
            <person name="Guima S.E.S."/>
            <person name="Martins L.F."/>
            <person name="Silva A.M."/>
            <person name="Setubal J.C."/>
        </authorList>
    </citation>
    <scope>NUCLEOTIDE SEQUENCE</scope>
    <source>
        <strain evidence="1">ZC4RG45</strain>
    </source>
</reference>
<dbReference type="STRING" id="1111738.GCA_000427905_03640"/>
<reference evidence="1" key="1">
    <citation type="submission" date="2018-05" db="EMBL/GenBank/DDBJ databases">
        <authorList>
            <person name="Moura L."/>
            <person name="Setubal J.C."/>
        </authorList>
    </citation>
    <scope>NUCLEOTIDE SEQUENCE</scope>
    <source>
        <strain evidence="1">ZC4RG45</strain>
    </source>
</reference>
<evidence type="ECO:0000313" key="3">
    <source>
        <dbReference type="Proteomes" id="UP000249324"/>
    </source>
</evidence>
<dbReference type="EMBL" id="QGUI02000072">
    <property type="protein sequence ID" value="MFO7192099.1"/>
    <property type="molecule type" value="Genomic_DNA"/>
</dbReference>
<sequence>MESASCSVTLPAGFVELPRERTPSVDRLIQLAHEWQAALGVENPAELTEGSVQTAAMLAATGAAAGVTGSAHVSAAIYRSPEASRPVMVLVSTYLEETGHSAVTEALESVEKLSAAKKFDDVRRVTLPAGQAVLVETAHSSRHDTPAGPVTVTSRSLSAWIPSPNLPQTAVIEVSSNNAEDWAHVSGLAKEIFQTFSWDEE</sequence>
<evidence type="ECO:0000313" key="2">
    <source>
        <dbReference type="EMBL" id="PZM94732.1"/>
    </source>
</evidence>
<reference evidence="2" key="2">
    <citation type="submission" date="2018-05" db="EMBL/GenBank/DDBJ databases">
        <authorList>
            <person name="Lanie J.A."/>
            <person name="Ng W.-L."/>
            <person name="Kazmierczak K.M."/>
            <person name="Andrzejewski T.M."/>
            <person name="Davidsen T.M."/>
            <person name="Wayne K.J."/>
            <person name="Tettelin H."/>
            <person name="Glass J.I."/>
            <person name="Rusch D."/>
            <person name="Podicherti R."/>
            <person name="Tsui H.-C.T."/>
            <person name="Winkler M.E."/>
        </authorList>
    </citation>
    <scope>NUCLEOTIDE SEQUENCE</scope>
    <source>
        <strain evidence="2">ZC4RG45</strain>
    </source>
</reference>
<dbReference type="Proteomes" id="UP000249324">
    <property type="component" value="Unassembled WGS sequence"/>
</dbReference>
<dbReference type="EMBL" id="QGUI01000552">
    <property type="protein sequence ID" value="PZM94732.1"/>
    <property type="molecule type" value="Genomic_DNA"/>
</dbReference>
<reference evidence="1 3" key="3">
    <citation type="journal article" date="2021" name="BMC Genomics">
        <title>Genome-resolved metagenome and metatranscriptome analyses of thermophilic composting reveal key bacterial players and their metabolic interactions.</title>
        <authorList>
            <person name="Braga L.P.P."/>
            <person name="Pereira R.V."/>
            <person name="Martins L.F."/>
            <person name="Moura L.M.S."/>
            <person name="Sanchez F.B."/>
            <person name="Patane J.S.L."/>
            <person name="da Silva A.M."/>
            <person name="Setubal J.C."/>
        </authorList>
    </citation>
    <scope>NUCLEOTIDE SEQUENCE [LARGE SCALE GENOMIC DNA]</scope>
    <source>
        <strain evidence="1">ZC4RG45</strain>
    </source>
</reference>